<comment type="caution">
    <text evidence="6">The sequence shown here is derived from an EMBL/GenBank/DDBJ whole genome shotgun (WGS) entry which is preliminary data.</text>
</comment>
<evidence type="ECO:0000259" key="5">
    <source>
        <dbReference type="PROSITE" id="PS51352"/>
    </source>
</evidence>
<dbReference type="PANTHER" id="PTHR10430:SF16">
    <property type="entry name" value="PEROXIREDOXIN-5, MITOCHONDRIAL"/>
    <property type="match status" value="1"/>
</dbReference>
<name>A0A2H0BEA5_9BACT</name>
<dbReference type="EMBL" id="PCST01000007">
    <property type="protein sequence ID" value="PIP55919.1"/>
    <property type="molecule type" value="Genomic_DNA"/>
</dbReference>
<dbReference type="SUPFAM" id="SSF52833">
    <property type="entry name" value="Thioredoxin-like"/>
    <property type="match status" value="1"/>
</dbReference>
<evidence type="ECO:0000313" key="7">
    <source>
        <dbReference type="Proteomes" id="UP000229794"/>
    </source>
</evidence>
<proteinExistence type="inferred from homology"/>
<dbReference type="InterPro" id="IPR013740">
    <property type="entry name" value="Redoxin"/>
</dbReference>
<evidence type="ECO:0000256" key="1">
    <source>
        <dbReference type="ARBA" id="ARBA00022559"/>
    </source>
</evidence>
<dbReference type="InterPro" id="IPR013766">
    <property type="entry name" value="Thioredoxin_domain"/>
</dbReference>
<keyword evidence="2 4" id="KW-0560">Oxidoreductase</keyword>
<dbReference type="AlphaFoldDB" id="A0A2H0BEA5"/>
<feature type="active site" description="Cysteine sulfenic acid (-SOH) intermediate" evidence="3">
    <location>
        <position position="58"/>
    </location>
</feature>
<dbReference type="Pfam" id="PF08534">
    <property type="entry name" value="Redoxin"/>
    <property type="match status" value="1"/>
</dbReference>
<organism evidence="6 7">
    <name type="scientific">Candidatus Zambryskibacteria bacterium CG22_combo_CG10-13_8_21_14_all_42_17</name>
    <dbReference type="NCBI Taxonomy" id="1975118"/>
    <lineage>
        <taxon>Bacteria</taxon>
        <taxon>Candidatus Zambryskiibacteriota</taxon>
    </lineage>
</organism>
<comment type="function">
    <text evidence="4">Thiol-specific peroxidase that catalyzes the reduction of hydrogen peroxide and organic hydroperoxides to water and alcohols, respectively. Plays a role in cell protection against oxidative stress by detoxifying peroxides.</text>
</comment>
<dbReference type="GO" id="GO:0008379">
    <property type="term" value="F:thioredoxin peroxidase activity"/>
    <property type="evidence" value="ECO:0007669"/>
    <property type="project" value="InterPro"/>
</dbReference>
<dbReference type="GO" id="GO:0034599">
    <property type="term" value="P:cellular response to oxidative stress"/>
    <property type="evidence" value="ECO:0007669"/>
    <property type="project" value="InterPro"/>
</dbReference>
<gene>
    <name evidence="6" type="ORF">COX06_00425</name>
</gene>
<dbReference type="GO" id="GO:0045454">
    <property type="term" value="P:cell redox homeostasis"/>
    <property type="evidence" value="ECO:0007669"/>
    <property type="project" value="TreeGrafter"/>
</dbReference>
<comment type="catalytic activity">
    <reaction evidence="4">
        <text>a hydroperoxide + 2 glutathione = an alcohol + glutathione disulfide + H2O</text>
        <dbReference type="Rhea" id="RHEA:62632"/>
        <dbReference type="ChEBI" id="CHEBI:15377"/>
        <dbReference type="ChEBI" id="CHEBI:30879"/>
        <dbReference type="ChEBI" id="CHEBI:35924"/>
        <dbReference type="ChEBI" id="CHEBI:57925"/>
        <dbReference type="ChEBI" id="CHEBI:58297"/>
        <dbReference type="EC" id="1.11.1.27"/>
    </reaction>
</comment>
<dbReference type="Gene3D" id="3.40.30.10">
    <property type="entry name" value="Glutaredoxin"/>
    <property type="match status" value="1"/>
</dbReference>
<dbReference type="GO" id="GO:0042744">
    <property type="term" value="P:hydrogen peroxide catabolic process"/>
    <property type="evidence" value="ECO:0007669"/>
    <property type="project" value="TreeGrafter"/>
</dbReference>
<evidence type="ECO:0000313" key="6">
    <source>
        <dbReference type="EMBL" id="PIP55919.1"/>
    </source>
</evidence>
<evidence type="ECO:0000256" key="3">
    <source>
        <dbReference type="PIRSR" id="PIRSR637944-1"/>
    </source>
</evidence>
<feature type="domain" description="Thioredoxin" evidence="5">
    <location>
        <begin position="3"/>
        <end position="177"/>
    </location>
</feature>
<evidence type="ECO:0000256" key="2">
    <source>
        <dbReference type="ARBA" id="ARBA00023002"/>
    </source>
</evidence>
<dbReference type="GO" id="GO:0005737">
    <property type="term" value="C:cytoplasm"/>
    <property type="evidence" value="ECO:0007669"/>
    <property type="project" value="TreeGrafter"/>
</dbReference>
<dbReference type="EC" id="1.11.1.27" evidence="4"/>
<keyword evidence="1 4" id="KW-0575">Peroxidase</keyword>
<keyword evidence="4" id="KW-0676">Redox-active center</keyword>
<keyword evidence="4" id="KW-0049">Antioxidant</keyword>
<dbReference type="InterPro" id="IPR036249">
    <property type="entry name" value="Thioredoxin-like_sf"/>
</dbReference>
<dbReference type="PANTHER" id="PTHR10430">
    <property type="entry name" value="PEROXIREDOXIN"/>
    <property type="match status" value="1"/>
</dbReference>
<dbReference type="Proteomes" id="UP000229794">
    <property type="component" value="Unassembled WGS sequence"/>
</dbReference>
<protein>
    <recommendedName>
        <fullName evidence="4">Glutathione-dependent peroxiredoxin</fullName>
        <ecNumber evidence="4">1.11.1.27</ecNumber>
    </recommendedName>
</protein>
<evidence type="ECO:0000256" key="4">
    <source>
        <dbReference type="RuleBase" id="RU366011"/>
    </source>
</evidence>
<reference evidence="6 7" key="1">
    <citation type="submission" date="2017-09" db="EMBL/GenBank/DDBJ databases">
        <title>Depth-based differentiation of microbial function through sediment-hosted aquifers and enrichment of novel symbionts in the deep terrestrial subsurface.</title>
        <authorList>
            <person name="Probst A.J."/>
            <person name="Ladd B."/>
            <person name="Jarett J.K."/>
            <person name="Geller-Mcgrath D.E."/>
            <person name="Sieber C.M."/>
            <person name="Emerson J.B."/>
            <person name="Anantharaman K."/>
            <person name="Thomas B.C."/>
            <person name="Malmstrom R."/>
            <person name="Stieglmeier M."/>
            <person name="Klingl A."/>
            <person name="Woyke T."/>
            <person name="Ryan C.M."/>
            <person name="Banfield J.F."/>
        </authorList>
    </citation>
    <scope>NUCLEOTIDE SEQUENCE [LARGE SCALE GENOMIC DNA]</scope>
    <source>
        <strain evidence="6">CG22_combo_CG10-13_8_21_14_all_42_17</strain>
    </source>
</reference>
<dbReference type="InterPro" id="IPR037944">
    <property type="entry name" value="PRX5-like"/>
</dbReference>
<dbReference type="PROSITE" id="PS51352">
    <property type="entry name" value="THIOREDOXIN_2"/>
    <property type="match status" value="1"/>
</dbReference>
<sequence length="188" mass="21214">MAPKTPKKVPQVVFKTHTHDRNICGDDPFAWVDVSTDEIFKGKSVVLFALPGAFTPTCSSKHLPGFEALYDEFKKHGVDEIICLSVNDAFVMNAWREDQGVKKVKLLGDGSAEFTRGMNMIVKKDDVGYGERSWRYSMYVEDGEIKKIFIEPGFMDNCPDDSFEVSDATTMLEYLKSRPPDRDGQAKE</sequence>
<dbReference type="CDD" id="cd03013">
    <property type="entry name" value="PRX5_like"/>
    <property type="match status" value="1"/>
</dbReference>
<comment type="similarity">
    <text evidence="4">Belongs to the peroxiredoxin family. Prx5 subfamily.</text>
</comment>
<accession>A0A2H0BEA5</accession>